<sequence length="185" mass="21179">MLRHYYITDRLEDLAQVEQALISQGMLDSQIHILSEQDAEVAMLQLHEVESVLKKDVIHSTKIGAMVGCVLAIITLLFAYFMNWFNSPSGWLPFVFLSIIIIGFCTWEGGFIGIQTDNINFRRFKRLLTNGMHVLFVDIEPKQKFTLDSVIKEFPSIQAQGTGDASPHWVVYGRDKYQTFMKSMP</sequence>
<keyword evidence="3" id="KW-1185">Reference proteome</keyword>
<gene>
    <name evidence="2" type="ORF">RM573_04885</name>
</gene>
<organism evidence="2 3">
    <name type="scientific">Thalassotalea castellviae</name>
    <dbReference type="NCBI Taxonomy" id="3075612"/>
    <lineage>
        <taxon>Bacteria</taxon>
        <taxon>Pseudomonadati</taxon>
        <taxon>Pseudomonadota</taxon>
        <taxon>Gammaproteobacteria</taxon>
        <taxon>Alteromonadales</taxon>
        <taxon>Colwelliaceae</taxon>
        <taxon>Thalassotalea</taxon>
    </lineage>
</organism>
<keyword evidence="1" id="KW-0812">Transmembrane</keyword>
<dbReference type="Proteomes" id="UP001266357">
    <property type="component" value="Unassembled WGS sequence"/>
</dbReference>
<evidence type="ECO:0000256" key="1">
    <source>
        <dbReference type="SAM" id="Phobius"/>
    </source>
</evidence>
<dbReference type="EMBL" id="JAVRIF010000002">
    <property type="protein sequence ID" value="MDT0602919.1"/>
    <property type="molecule type" value="Genomic_DNA"/>
</dbReference>
<feature type="transmembrane region" description="Helical" evidence="1">
    <location>
        <begin position="91"/>
        <end position="114"/>
    </location>
</feature>
<evidence type="ECO:0000313" key="2">
    <source>
        <dbReference type="EMBL" id="MDT0602919.1"/>
    </source>
</evidence>
<accession>A0ABU2ZYB8</accession>
<feature type="transmembrane region" description="Helical" evidence="1">
    <location>
        <begin position="63"/>
        <end position="85"/>
    </location>
</feature>
<protein>
    <submittedName>
        <fullName evidence="2">NAD/FAD-utilizing enzyme</fullName>
    </submittedName>
</protein>
<proteinExistence type="predicted"/>
<reference evidence="2 3" key="1">
    <citation type="submission" date="2023-09" db="EMBL/GenBank/DDBJ databases">
        <authorList>
            <person name="Rey-Velasco X."/>
        </authorList>
    </citation>
    <scope>NUCLEOTIDE SEQUENCE [LARGE SCALE GENOMIC DNA]</scope>
    <source>
        <strain evidence="2 3">W431</strain>
    </source>
</reference>
<evidence type="ECO:0000313" key="3">
    <source>
        <dbReference type="Proteomes" id="UP001266357"/>
    </source>
</evidence>
<keyword evidence="1" id="KW-0472">Membrane</keyword>
<comment type="caution">
    <text evidence="2">The sequence shown here is derived from an EMBL/GenBank/DDBJ whole genome shotgun (WGS) entry which is preliminary data.</text>
</comment>
<name>A0ABU2ZYB8_9GAMM</name>
<dbReference type="RefSeq" id="WP_311578087.1">
    <property type="nucleotide sequence ID" value="NZ_JAVRIF010000002.1"/>
</dbReference>
<keyword evidence="1" id="KW-1133">Transmembrane helix</keyword>